<feature type="domain" description="Cytochrome c" evidence="6">
    <location>
        <begin position="44"/>
        <end position="149"/>
    </location>
</feature>
<keyword evidence="1 4" id="KW-0349">Heme</keyword>
<evidence type="ECO:0000256" key="5">
    <source>
        <dbReference type="SAM" id="SignalP"/>
    </source>
</evidence>
<dbReference type="Proteomes" id="UP000036938">
    <property type="component" value="Unassembled WGS sequence"/>
</dbReference>
<reference evidence="7 8" key="1">
    <citation type="journal article" date="2015" name="Int. J. Syst. Evol. Microbiol.">
        <title>Aestuariivita atlantica sp. nov., isolated from deep sea sediment of the Atlantic Ocean.</title>
        <authorList>
            <person name="Li G."/>
            <person name="Lai Q."/>
            <person name="Du Y."/>
            <person name="Liu X."/>
            <person name="Sun F."/>
            <person name="Shao Z."/>
        </authorList>
    </citation>
    <scope>NUCLEOTIDE SEQUENCE [LARGE SCALE GENOMIC DNA]</scope>
    <source>
        <strain evidence="7 8">22II-S11-z3</strain>
    </source>
</reference>
<dbReference type="GO" id="GO:0046872">
    <property type="term" value="F:metal ion binding"/>
    <property type="evidence" value="ECO:0007669"/>
    <property type="project" value="UniProtKB-KW"/>
</dbReference>
<dbReference type="AlphaFoldDB" id="A0A0L1JM32"/>
<feature type="chain" id="PRO_5005553759" evidence="5">
    <location>
        <begin position="21"/>
        <end position="151"/>
    </location>
</feature>
<evidence type="ECO:0000256" key="1">
    <source>
        <dbReference type="ARBA" id="ARBA00022617"/>
    </source>
</evidence>
<dbReference type="InterPro" id="IPR030999">
    <property type="entry name" value="Thiosulf_SoxX"/>
</dbReference>
<sequence>MKHASLFGLIAALGATTALAEVVAPTKVMFDEGVVAASLTGVAGDAAEGRKVFANRKQGNCLACHANSDLSEESFHGEVAPMLDGVADRWNEAELRGIVANAKMTFEDTMMPAFYIDSGYVRPLEGFDGQSILTAQQVEDVVAYLMTLKEE</sequence>
<keyword evidence="8" id="KW-1185">Reference proteome</keyword>
<dbReference type="Pfam" id="PF00034">
    <property type="entry name" value="Cytochrom_C"/>
    <property type="match status" value="1"/>
</dbReference>
<keyword evidence="2 4" id="KW-0479">Metal-binding</keyword>
<dbReference type="GO" id="GO:0009055">
    <property type="term" value="F:electron transfer activity"/>
    <property type="evidence" value="ECO:0007669"/>
    <property type="project" value="InterPro"/>
</dbReference>
<comment type="caution">
    <text evidence="7">The sequence shown here is derived from an EMBL/GenBank/DDBJ whole genome shotgun (WGS) entry which is preliminary data.</text>
</comment>
<dbReference type="GO" id="GO:0020037">
    <property type="term" value="F:heme binding"/>
    <property type="evidence" value="ECO:0007669"/>
    <property type="project" value="InterPro"/>
</dbReference>
<dbReference type="PROSITE" id="PS51007">
    <property type="entry name" value="CYTC"/>
    <property type="match status" value="1"/>
</dbReference>
<dbReference type="OrthoDB" id="9793634at2"/>
<keyword evidence="5" id="KW-0732">Signal</keyword>
<dbReference type="InterPro" id="IPR036909">
    <property type="entry name" value="Cyt_c-like_dom_sf"/>
</dbReference>
<evidence type="ECO:0000259" key="6">
    <source>
        <dbReference type="PROSITE" id="PS51007"/>
    </source>
</evidence>
<evidence type="ECO:0000313" key="8">
    <source>
        <dbReference type="Proteomes" id="UP000036938"/>
    </source>
</evidence>
<protein>
    <submittedName>
        <fullName evidence="7">Monoheme cytochrome C SoxX</fullName>
    </submittedName>
</protein>
<organism evidence="7 8">
    <name type="scientific">Pseudaestuariivita atlantica</name>
    <dbReference type="NCBI Taxonomy" id="1317121"/>
    <lineage>
        <taxon>Bacteria</taxon>
        <taxon>Pseudomonadati</taxon>
        <taxon>Pseudomonadota</taxon>
        <taxon>Alphaproteobacteria</taxon>
        <taxon>Rhodobacterales</taxon>
        <taxon>Paracoccaceae</taxon>
        <taxon>Pseudaestuariivita</taxon>
    </lineage>
</organism>
<evidence type="ECO:0000256" key="4">
    <source>
        <dbReference type="PROSITE-ProRule" id="PRU00433"/>
    </source>
</evidence>
<feature type="signal peptide" evidence="5">
    <location>
        <begin position="1"/>
        <end position="20"/>
    </location>
</feature>
<dbReference type="SUPFAM" id="SSF46626">
    <property type="entry name" value="Cytochrome c"/>
    <property type="match status" value="1"/>
</dbReference>
<evidence type="ECO:0000256" key="3">
    <source>
        <dbReference type="ARBA" id="ARBA00023004"/>
    </source>
</evidence>
<dbReference type="EMBL" id="AQQZ01000007">
    <property type="protein sequence ID" value="KNG92815.1"/>
    <property type="molecule type" value="Genomic_DNA"/>
</dbReference>
<dbReference type="InterPro" id="IPR009056">
    <property type="entry name" value="Cyt_c-like_dom"/>
</dbReference>
<dbReference type="PATRIC" id="fig|1317121.7.peg.3767"/>
<dbReference type="RefSeq" id="WP_050531762.1">
    <property type="nucleotide sequence ID" value="NZ_AQQZ01000007.1"/>
</dbReference>
<evidence type="ECO:0000256" key="2">
    <source>
        <dbReference type="ARBA" id="ARBA00022723"/>
    </source>
</evidence>
<keyword evidence="3 4" id="KW-0408">Iron</keyword>
<dbReference type="Gene3D" id="1.10.760.10">
    <property type="entry name" value="Cytochrome c-like domain"/>
    <property type="match status" value="1"/>
</dbReference>
<dbReference type="STRING" id="1317121.ATO11_15210"/>
<proteinExistence type="predicted"/>
<evidence type="ECO:0000313" key="7">
    <source>
        <dbReference type="EMBL" id="KNG92815.1"/>
    </source>
</evidence>
<dbReference type="NCBIfam" id="TIGR04485">
    <property type="entry name" value="thiosulf_SoxX"/>
    <property type="match status" value="1"/>
</dbReference>
<gene>
    <name evidence="7" type="ORF">ATO11_15210</name>
</gene>
<accession>A0A0L1JM32</accession>
<name>A0A0L1JM32_9RHOB</name>